<accession>A0ABR1RS24</accession>
<feature type="compositionally biased region" description="Polar residues" evidence="1">
    <location>
        <begin position="323"/>
        <end position="336"/>
    </location>
</feature>
<feature type="compositionally biased region" description="Basic residues" evidence="1">
    <location>
        <begin position="356"/>
        <end position="365"/>
    </location>
</feature>
<dbReference type="EMBL" id="JAQQWK010000013">
    <property type="protein sequence ID" value="KAK8017769.1"/>
    <property type="molecule type" value="Genomic_DNA"/>
</dbReference>
<evidence type="ECO:0000313" key="3">
    <source>
        <dbReference type="Proteomes" id="UP001444661"/>
    </source>
</evidence>
<proteinExistence type="predicted"/>
<comment type="caution">
    <text evidence="2">The sequence shown here is derived from an EMBL/GenBank/DDBJ whole genome shotgun (WGS) entry which is preliminary data.</text>
</comment>
<organism evidence="2 3">
    <name type="scientific">Apiospora rasikravindrae</name>
    <dbReference type="NCBI Taxonomy" id="990691"/>
    <lineage>
        <taxon>Eukaryota</taxon>
        <taxon>Fungi</taxon>
        <taxon>Dikarya</taxon>
        <taxon>Ascomycota</taxon>
        <taxon>Pezizomycotina</taxon>
        <taxon>Sordariomycetes</taxon>
        <taxon>Xylariomycetidae</taxon>
        <taxon>Amphisphaeriales</taxon>
        <taxon>Apiosporaceae</taxon>
        <taxon>Apiospora</taxon>
    </lineage>
</organism>
<sequence>MAEKNDPNKEFEYSFRTVLKLALGNKVRTGKEAIQKSRDIIRTQFNAVNEEIRSFHGTGSDLLAFSGDGSDRKQIAQSLLTEVSKELLEELMADWAWGWDSEHLRLSASNSAVPSRRPETPHPEVMAPESLAKEEERPVLNDFALRILKDQGYDKILNSINDRPAVPLGFSGYVFEWPPGSGVHCVIGCQQCNFTSNTNPLELNHTFVVKTHWYRAHPEWKGTDSYALFSHIMTAFVFRIVANRDYTGRRNETDKRKRMASQQRAFVPASPGFDGAVSGKGFKRRNDGFDEDSIVVATSAKRAAHQRSNTPQTMPSLLALRPATSSARGSEGSQLAKNVPRGDDHVSSDDEPLLGKRPRWAIRID</sequence>
<name>A0ABR1RS24_9PEZI</name>
<evidence type="ECO:0000313" key="2">
    <source>
        <dbReference type="EMBL" id="KAK8017769.1"/>
    </source>
</evidence>
<evidence type="ECO:0000256" key="1">
    <source>
        <dbReference type="SAM" id="MobiDB-lite"/>
    </source>
</evidence>
<dbReference type="Proteomes" id="UP001444661">
    <property type="component" value="Unassembled WGS sequence"/>
</dbReference>
<gene>
    <name evidence="2" type="ORF">PG993_014095</name>
</gene>
<protein>
    <submittedName>
        <fullName evidence="2">Uncharacterized protein</fullName>
    </submittedName>
</protein>
<keyword evidence="3" id="KW-1185">Reference proteome</keyword>
<feature type="region of interest" description="Disordered" evidence="1">
    <location>
        <begin position="322"/>
        <end position="365"/>
    </location>
</feature>
<reference evidence="2 3" key="1">
    <citation type="submission" date="2023-01" db="EMBL/GenBank/DDBJ databases">
        <title>Analysis of 21 Apiospora genomes using comparative genomics revels a genus with tremendous synthesis potential of carbohydrate active enzymes and secondary metabolites.</title>
        <authorList>
            <person name="Sorensen T."/>
        </authorList>
    </citation>
    <scope>NUCLEOTIDE SEQUENCE [LARGE SCALE GENOMIC DNA]</scope>
    <source>
        <strain evidence="2 3">CBS 33761</strain>
    </source>
</reference>